<accession>A0A0E9XHG0</accession>
<dbReference type="AlphaFoldDB" id="A0A0E9XHG0"/>
<evidence type="ECO:0000313" key="2">
    <source>
        <dbReference type="EMBL" id="JAI01862.1"/>
    </source>
</evidence>
<feature type="region of interest" description="Disordered" evidence="1">
    <location>
        <begin position="1"/>
        <end position="39"/>
    </location>
</feature>
<sequence>MSRERKREGALYLCNQRQRGEEGKASGKEDEREGETRTD</sequence>
<evidence type="ECO:0000256" key="1">
    <source>
        <dbReference type="SAM" id="MobiDB-lite"/>
    </source>
</evidence>
<reference evidence="2" key="2">
    <citation type="journal article" date="2015" name="Fish Shellfish Immunol.">
        <title>Early steps in the European eel (Anguilla anguilla)-Vibrio vulnificus interaction in the gills: Role of the RtxA13 toxin.</title>
        <authorList>
            <person name="Callol A."/>
            <person name="Pajuelo D."/>
            <person name="Ebbesson L."/>
            <person name="Teles M."/>
            <person name="MacKenzie S."/>
            <person name="Amaro C."/>
        </authorList>
    </citation>
    <scope>NUCLEOTIDE SEQUENCE</scope>
</reference>
<feature type="compositionally biased region" description="Basic and acidic residues" evidence="1">
    <location>
        <begin position="18"/>
        <end position="39"/>
    </location>
</feature>
<name>A0A0E9XHG0_ANGAN</name>
<proteinExistence type="predicted"/>
<protein>
    <submittedName>
        <fullName evidence="2">Uncharacterized protein</fullName>
    </submittedName>
</protein>
<organism evidence="2">
    <name type="scientific">Anguilla anguilla</name>
    <name type="common">European freshwater eel</name>
    <name type="synonym">Muraena anguilla</name>
    <dbReference type="NCBI Taxonomy" id="7936"/>
    <lineage>
        <taxon>Eukaryota</taxon>
        <taxon>Metazoa</taxon>
        <taxon>Chordata</taxon>
        <taxon>Craniata</taxon>
        <taxon>Vertebrata</taxon>
        <taxon>Euteleostomi</taxon>
        <taxon>Actinopterygii</taxon>
        <taxon>Neopterygii</taxon>
        <taxon>Teleostei</taxon>
        <taxon>Anguilliformes</taxon>
        <taxon>Anguillidae</taxon>
        <taxon>Anguilla</taxon>
    </lineage>
</organism>
<dbReference type="EMBL" id="GBXM01006716">
    <property type="protein sequence ID" value="JAI01862.1"/>
    <property type="molecule type" value="Transcribed_RNA"/>
</dbReference>
<reference evidence="2" key="1">
    <citation type="submission" date="2014-11" db="EMBL/GenBank/DDBJ databases">
        <authorList>
            <person name="Amaro Gonzalez C."/>
        </authorList>
    </citation>
    <scope>NUCLEOTIDE SEQUENCE</scope>
</reference>